<evidence type="ECO:0000313" key="2">
    <source>
        <dbReference type="EMBL" id="KAL2070900.1"/>
    </source>
</evidence>
<comment type="caution">
    <text evidence="2">The sequence shown here is derived from an EMBL/GenBank/DDBJ whole genome shotgun (WGS) entry which is preliminary data.</text>
</comment>
<accession>A0ABR4CM59</accession>
<proteinExistence type="predicted"/>
<feature type="compositionally biased region" description="Polar residues" evidence="1">
    <location>
        <begin position="50"/>
        <end position="62"/>
    </location>
</feature>
<feature type="region of interest" description="Disordered" evidence="1">
    <location>
        <begin position="32"/>
        <end position="62"/>
    </location>
</feature>
<name>A0ABR4CM59_9HELO</name>
<dbReference type="EMBL" id="JAZHXI010000006">
    <property type="protein sequence ID" value="KAL2070900.1"/>
    <property type="molecule type" value="Genomic_DNA"/>
</dbReference>
<evidence type="ECO:0000313" key="3">
    <source>
        <dbReference type="Proteomes" id="UP001595075"/>
    </source>
</evidence>
<organism evidence="2 3">
    <name type="scientific">Oculimacula yallundae</name>
    <dbReference type="NCBI Taxonomy" id="86028"/>
    <lineage>
        <taxon>Eukaryota</taxon>
        <taxon>Fungi</taxon>
        <taxon>Dikarya</taxon>
        <taxon>Ascomycota</taxon>
        <taxon>Pezizomycotina</taxon>
        <taxon>Leotiomycetes</taxon>
        <taxon>Helotiales</taxon>
        <taxon>Ploettnerulaceae</taxon>
        <taxon>Oculimacula</taxon>
    </lineage>
</organism>
<keyword evidence="3" id="KW-1185">Reference proteome</keyword>
<sequence>MYRLLPETLLTRKVCILSFHVITQHDVRFFGSENQTPPHPSHPGYPDTLSFKNINHPTYEVQ</sequence>
<reference evidence="2 3" key="1">
    <citation type="journal article" date="2024" name="Commun. Biol.">
        <title>Comparative genomic analysis of thermophilic fungi reveals convergent evolutionary adaptations and gene losses.</title>
        <authorList>
            <person name="Steindorff A.S."/>
            <person name="Aguilar-Pontes M.V."/>
            <person name="Robinson A.J."/>
            <person name="Andreopoulos B."/>
            <person name="LaButti K."/>
            <person name="Kuo A."/>
            <person name="Mondo S."/>
            <person name="Riley R."/>
            <person name="Otillar R."/>
            <person name="Haridas S."/>
            <person name="Lipzen A."/>
            <person name="Grimwood J."/>
            <person name="Schmutz J."/>
            <person name="Clum A."/>
            <person name="Reid I.D."/>
            <person name="Moisan M.C."/>
            <person name="Butler G."/>
            <person name="Nguyen T.T.M."/>
            <person name="Dewar K."/>
            <person name="Conant G."/>
            <person name="Drula E."/>
            <person name="Henrissat B."/>
            <person name="Hansel C."/>
            <person name="Singer S."/>
            <person name="Hutchinson M.I."/>
            <person name="de Vries R.P."/>
            <person name="Natvig D.O."/>
            <person name="Powell A.J."/>
            <person name="Tsang A."/>
            <person name="Grigoriev I.V."/>
        </authorList>
    </citation>
    <scope>NUCLEOTIDE SEQUENCE [LARGE SCALE GENOMIC DNA]</scope>
    <source>
        <strain evidence="2 3">CBS 494.80</strain>
    </source>
</reference>
<gene>
    <name evidence="2" type="ORF">VTL71DRAFT_13926</name>
</gene>
<protein>
    <submittedName>
        <fullName evidence="2">Uncharacterized protein</fullName>
    </submittedName>
</protein>
<dbReference type="Proteomes" id="UP001595075">
    <property type="component" value="Unassembled WGS sequence"/>
</dbReference>
<evidence type="ECO:0000256" key="1">
    <source>
        <dbReference type="SAM" id="MobiDB-lite"/>
    </source>
</evidence>